<accession>A0A4C1VWB8</accession>
<protein>
    <submittedName>
        <fullName evidence="2">Uncharacterized protein</fullName>
    </submittedName>
</protein>
<dbReference type="Proteomes" id="UP000299102">
    <property type="component" value="Unassembled WGS sequence"/>
</dbReference>
<organism evidence="2 3">
    <name type="scientific">Eumeta variegata</name>
    <name type="common">Bagworm moth</name>
    <name type="synonym">Eumeta japonica</name>
    <dbReference type="NCBI Taxonomy" id="151549"/>
    <lineage>
        <taxon>Eukaryota</taxon>
        <taxon>Metazoa</taxon>
        <taxon>Ecdysozoa</taxon>
        <taxon>Arthropoda</taxon>
        <taxon>Hexapoda</taxon>
        <taxon>Insecta</taxon>
        <taxon>Pterygota</taxon>
        <taxon>Neoptera</taxon>
        <taxon>Endopterygota</taxon>
        <taxon>Lepidoptera</taxon>
        <taxon>Glossata</taxon>
        <taxon>Ditrysia</taxon>
        <taxon>Tineoidea</taxon>
        <taxon>Psychidae</taxon>
        <taxon>Oiketicinae</taxon>
        <taxon>Eumeta</taxon>
    </lineage>
</organism>
<evidence type="ECO:0000313" key="3">
    <source>
        <dbReference type="Proteomes" id="UP000299102"/>
    </source>
</evidence>
<gene>
    <name evidence="2" type="ORF">EVAR_21121_1</name>
</gene>
<dbReference type="AlphaFoldDB" id="A0A4C1VWB8"/>
<dbReference type="EMBL" id="BGZK01000412">
    <property type="protein sequence ID" value="GBP42117.1"/>
    <property type="molecule type" value="Genomic_DNA"/>
</dbReference>
<feature type="region of interest" description="Disordered" evidence="1">
    <location>
        <begin position="34"/>
        <end position="55"/>
    </location>
</feature>
<proteinExistence type="predicted"/>
<reference evidence="2 3" key="1">
    <citation type="journal article" date="2019" name="Commun. Biol.">
        <title>The bagworm genome reveals a unique fibroin gene that provides high tensile strength.</title>
        <authorList>
            <person name="Kono N."/>
            <person name="Nakamura H."/>
            <person name="Ohtoshi R."/>
            <person name="Tomita M."/>
            <person name="Numata K."/>
            <person name="Arakawa K."/>
        </authorList>
    </citation>
    <scope>NUCLEOTIDE SEQUENCE [LARGE SCALE GENOMIC DNA]</scope>
</reference>
<comment type="caution">
    <text evidence="2">The sequence shown here is derived from an EMBL/GenBank/DDBJ whole genome shotgun (WGS) entry which is preliminary data.</text>
</comment>
<sequence length="135" mass="14722">MSIFVADALQLNQSDSGWFYFIGGLIRDRAYPTSSTFGDTSNSSRSSRAKRNASQSVRLRLRAAGGRHAALARHAATADNVCCDGRGASQNTPIYSRRQCAGEPARCARHYGRGPPFRLPSPNAEPFSKRKKSIC</sequence>
<feature type="region of interest" description="Disordered" evidence="1">
    <location>
        <begin position="112"/>
        <end position="135"/>
    </location>
</feature>
<evidence type="ECO:0000256" key="1">
    <source>
        <dbReference type="SAM" id="MobiDB-lite"/>
    </source>
</evidence>
<name>A0A4C1VWB8_EUMVA</name>
<keyword evidence="3" id="KW-1185">Reference proteome</keyword>
<evidence type="ECO:0000313" key="2">
    <source>
        <dbReference type="EMBL" id="GBP42117.1"/>
    </source>
</evidence>